<dbReference type="PROSITE" id="PS00150">
    <property type="entry name" value="ACYLPHOSPHATASE_1"/>
    <property type="match status" value="1"/>
</dbReference>
<feature type="active site" evidence="4">
    <location>
        <position position="42"/>
    </location>
</feature>
<comment type="caution">
    <text evidence="7">The sequence shown here is derived from an EMBL/GenBank/DDBJ whole genome shotgun (WGS) entry which is preliminary data.</text>
</comment>
<evidence type="ECO:0000256" key="5">
    <source>
        <dbReference type="RuleBase" id="RU004168"/>
    </source>
</evidence>
<evidence type="ECO:0000256" key="4">
    <source>
        <dbReference type="PROSITE-ProRule" id="PRU00520"/>
    </source>
</evidence>
<comment type="catalytic activity">
    <reaction evidence="3 4">
        <text>an acyl phosphate + H2O = a carboxylate + phosphate + H(+)</text>
        <dbReference type="Rhea" id="RHEA:14965"/>
        <dbReference type="ChEBI" id="CHEBI:15377"/>
        <dbReference type="ChEBI" id="CHEBI:15378"/>
        <dbReference type="ChEBI" id="CHEBI:29067"/>
        <dbReference type="ChEBI" id="CHEBI:43474"/>
        <dbReference type="ChEBI" id="CHEBI:59918"/>
        <dbReference type="EC" id="3.6.1.7"/>
    </reaction>
</comment>
<keyword evidence="8" id="KW-1185">Reference proteome</keyword>
<evidence type="ECO:0000256" key="2">
    <source>
        <dbReference type="ARBA" id="ARBA00012150"/>
    </source>
</evidence>
<organism evidence="7 8">
    <name type="scientific">Helicobacter japonicus</name>
    <dbReference type="NCBI Taxonomy" id="425400"/>
    <lineage>
        <taxon>Bacteria</taxon>
        <taxon>Pseudomonadati</taxon>
        <taxon>Campylobacterota</taxon>
        <taxon>Epsilonproteobacteria</taxon>
        <taxon>Campylobacterales</taxon>
        <taxon>Helicobacteraceae</taxon>
        <taxon>Helicobacter</taxon>
    </lineage>
</organism>
<dbReference type="InterPro" id="IPR020456">
    <property type="entry name" value="Acylphosphatase"/>
</dbReference>
<dbReference type="InterPro" id="IPR017968">
    <property type="entry name" value="Acylphosphatase_CS"/>
</dbReference>
<evidence type="ECO:0000313" key="8">
    <source>
        <dbReference type="Proteomes" id="UP000029707"/>
    </source>
</evidence>
<accession>A0A4U8TMZ7</accession>
<dbReference type="STRING" id="425400.LS65_02250"/>
<dbReference type="PANTHER" id="PTHR47268">
    <property type="entry name" value="ACYLPHOSPHATASE"/>
    <property type="match status" value="1"/>
</dbReference>
<dbReference type="Proteomes" id="UP000029707">
    <property type="component" value="Unassembled WGS sequence"/>
</dbReference>
<dbReference type="GO" id="GO:0003998">
    <property type="term" value="F:acylphosphatase activity"/>
    <property type="evidence" value="ECO:0007669"/>
    <property type="project" value="UniProtKB-EC"/>
</dbReference>
<name>A0A4U8TMZ7_9HELI</name>
<evidence type="ECO:0000256" key="3">
    <source>
        <dbReference type="ARBA" id="ARBA00047645"/>
    </source>
</evidence>
<dbReference type="InterPro" id="IPR001792">
    <property type="entry name" value="Acylphosphatase-like_dom"/>
</dbReference>
<feature type="active site" evidence="4">
    <location>
        <position position="19"/>
    </location>
</feature>
<reference evidence="7 8" key="1">
    <citation type="journal article" date="2014" name="Genome Announc.">
        <title>Draft genome sequences of eight enterohepatic helicobacter species isolated from both laboratory and wild rodents.</title>
        <authorList>
            <person name="Sheh A."/>
            <person name="Shen Z."/>
            <person name="Fox J.G."/>
        </authorList>
    </citation>
    <scope>NUCLEOTIDE SEQUENCE [LARGE SCALE GENOMIC DNA]</scope>
    <source>
        <strain evidence="7 8">MIT 01-6451</strain>
    </source>
</reference>
<dbReference type="PANTHER" id="PTHR47268:SF4">
    <property type="entry name" value="ACYLPHOSPHATASE"/>
    <property type="match status" value="1"/>
</dbReference>
<dbReference type="EMBL" id="JRMQ02000005">
    <property type="protein sequence ID" value="TLE01892.1"/>
    <property type="molecule type" value="Genomic_DNA"/>
</dbReference>
<dbReference type="InterPro" id="IPR036046">
    <property type="entry name" value="Acylphosphatase-like_dom_sf"/>
</dbReference>
<gene>
    <name evidence="7" type="ORF">LS65_004825</name>
</gene>
<dbReference type="Gene3D" id="3.30.70.100">
    <property type="match status" value="1"/>
</dbReference>
<comment type="similarity">
    <text evidence="1 5">Belongs to the acylphosphatase family.</text>
</comment>
<evidence type="ECO:0000259" key="6">
    <source>
        <dbReference type="PROSITE" id="PS51160"/>
    </source>
</evidence>
<protein>
    <recommendedName>
        <fullName evidence="2 4">acylphosphatase</fullName>
        <ecNumber evidence="2 4">3.6.1.7</ecNumber>
    </recommendedName>
</protein>
<dbReference type="OrthoDB" id="5295388at2"/>
<dbReference type="SUPFAM" id="SSF54975">
    <property type="entry name" value="Acylphosphatase/BLUF domain-like"/>
    <property type="match status" value="1"/>
</dbReference>
<dbReference type="EC" id="3.6.1.7" evidence="2 4"/>
<proteinExistence type="inferred from homology"/>
<dbReference type="AlphaFoldDB" id="A0A4U8TMZ7"/>
<dbReference type="Pfam" id="PF00708">
    <property type="entry name" value="Acylphosphatase"/>
    <property type="match status" value="1"/>
</dbReference>
<evidence type="ECO:0000313" key="7">
    <source>
        <dbReference type="EMBL" id="TLE01892.1"/>
    </source>
</evidence>
<keyword evidence="4" id="KW-0378">Hydrolase</keyword>
<feature type="domain" description="Acylphosphatase-like" evidence="6">
    <location>
        <begin position="4"/>
        <end position="96"/>
    </location>
</feature>
<sequence>MKECREFRVFGRVQGVGFRRFIQAKVDSMNQPIELISGHICNLEDGSVRVVAQSEVQMLDKLEQLLKIGTIRSVVERVESTLLENDENLSGFEILRQEK</sequence>
<dbReference type="RefSeq" id="WP_034360960.1">
    <property type="nucleotide sequence ID" value="NZ_CAJUDB010000003.1"/>
</dbReference>
<dbReference type="PROSITE" id="PS51160">
    <property type="entry name" value="ACYLPHOSPHATASE_3"/>
    <property type="match status" value="1"/>
</dbReference>
<evidence type="ECO:0000256" key="1">
    <source>
        <dbReference type="ARBA" id="ARBA00005614"/>
    </source>
</evidence>